<accession>A0ABT4LJA7</accession>
<dbReference type="InterPro" id="IPR039424">
    <property type="entry name" value="SBP_5"/>
</dbReference>
<dbReference type="PANTHER" id="PTHR30290:SF10">
    <property type="entry name" value="PERIPLASMIC OLIGOPEPTIDE-BINDING PROTEIN-RELATED"/>
    <property type="match status" value="1"/>
</dbReference>
<dbReference type="Gene3D" id="3.10.105.10">
    <property type="entry name" value="Dipeptide-binding Protein, Domain 3"/>
    <property type="match status" value="1"/>
</dbReference>
<protein>
    <submittedName>
        <fullName evidence="6">ABC transporter substrate-binding protein</fullName>
    </submittedName>
</protein>
<dbReference type="Pfam" id="PF00496">
    <property type="entry name" value="SBP_bac_5"/>
    <property type="match status" value="1"/>
</dbReference>
<dbReference type="InterPro" id="IPR030678">
    <property type="entry name" value="Peptide/Ni-bd"/>
</dbReference>
<comment type="caution">
    <text evidence="6">The sequence shown here is derived from an EMBL/GenBank/DDBJ whole genome shotgun (WGS) entry which is preliminary data.</text>
</comment>
<name>A0ABT4LJA7_9PROT</name>
<dbReference type="PIRSF" id="PIRSF002741">
    <property type="entry name" value="MppA"/>
    <property type="match status" value="1"/>
</dbReference>
<dbReference type="RefSeq" id="WP_269423365.1">
    <property type="nucleotide sequence ID" value="NZ_JAPWGY010000003.1"/>
</dbReference>
<organism evidence="6 7">
    <name type="scientific">Kiloniella laminariae</name>
    <dbReference type="NCBI Taxonomy" id="454162"/>
    <lineage>
        <taxon>Bacteria</taxon>
        <taxon>Pseudomonadati</taxon>
        <taxon>Pseudomonadota</taxon>
        <taxon>Alphaproteobacteria</taxon>
        <taxon>Rhodospirillales</taxon>
        <taxon>Kiloniellaceae</taxon>
        <taxon>Kiloniella</taxon>
    </lineage>
</organism>
<dbReference type="InterPro" id="IPR006311">
    <property type="entry name" value="TAT_signal"/>
</dbReference>
<comment type="subcellular location">
    <subcellularLocation>
        <location evidence="1">Periplasm</location>
    </subcellularLocation>
</comment>
<evidence type="ECO:0000313" key="6">
    <source>
        <dbReference type="EMBL" id="MCZ4281194.1"/>
    </source>
</evidence>
<gene>
    <name evidence="6" type="ORF">O4H49_10430</name>
</gene>
<evidence type="ECO:0000256" key="3">
    <source>
        <dbReference type="ARBA" id="ARBA00022448"/>
    </source>
</evidence>
<evidence type="ECO:0000313" key="7">
    <source>
        <dbReference type="Proteomes" id="UP001069802"/>
    </source>
</evidence>
<dbReference type="EMBL" id="JAPWGY010000003">
    <property type="protein sequence ID" value="MCZ4281194.1"/>
    <property type="molecule type" value="Genomic_DNA"/>
</dbReference>
<sequence length="521" mass="56770">MSDNRNDTLSRRDLLVSGAVTAAAGLALSTLGSKQVRAEAPKKGGTLRLGMAGGATTDSLDPATLTSHMPTNITWQLRNNLVEISPDGEAVPELAESWDAKAGARTWVFNLRKGVEFHNGKSLVAEDVVYSLNYHRGENSSSGAKGLVTSIVDIKADGTNQVVIELESGNADLPSLLSDYHLQIVPAGTTDFSDGQGTGGYQLQSFEPGVRGLTTRNPNYWKEGRAHVEAIETLGIADVAARTSALQTGQVDLINKVDPKTLGLLKRAKGVRILAAKGGRHLPFLMRTDTDPYTNNDLRLALKYAIDREQMLQTILRGYGQIGNDHPIPITDPFHAGDLPQRSYDPDKAAFHFKKAGMEGQEITIHTSDAAFEGAIDSAVLFKESASRAGISVNVQREPADGYWSSVWMQKPFCTSYWSGRPTADSMLSVAYKSDAAWNDTFWKRADFDQLLIDARAELDTQRRREMYHDLQKMIHDDGGAIIPVFADFLDAGRDHVKGYAGSPDGHLSGDRAGERVWLDS</sequence>
<dbReference type="PROSITE" id="PS51318">
    <property type="entry name" value="TAT"/>
    <property type="match status" value="1"/>
</dbReference>
<evidence type="ECO:0000256" key="4">
    <source>
        <dbReference type="ARBA" id="ARBA00022729"/>
    </source>
</evidence>
<keyword evidence="7" id="KW-1185">Reference proteome</keyword>
<dbReference type="SUPFAM" id="SSF53850">
    <property type="entry name" value="Periplasmic binding protein-like II"/>
    <property type="match status" value="1"/>
</dbReference>
<feature type="domain" description="Solute-binding protein family 5" evidence="5">
    <location>
        <begin position="90"/>
        <end position="435"/>
    </location>
</feature>
<dbReference type="CDD" id="cd08503">
    <property type="entry name" value="PBP2_NikA_DppA_OppA_like_17"/>
    <property type="match status" value="1"/>
</dbReference>
<keyword evidence="4" id="KW-0732">Signal</keyword>
<comment type="similarity">
    <text evidence="2">Belongs to the bacterial solute-binding protein 5 family.</text>
</comment>
<evidence type="ECO:0000256" key="2">
    <source>
        <dbReference type="ARBA" id="ARBA00005695"/>
    </source>
</evidence>
<dbReference type="PANTHER" id="PTHR30290">
    <property type="entry name" value="PERIPLASMIC BINDING COMPONENT OF ABC TRANSPORTER"/>
    <property type="match status" value="1"/>
</dbReference>
<dbReference type="InterPro" id="IPR000914">
    <property type="entry name" value="SBP_5_dom"/>
</dbReference>
<dbReference type="Proteomes" id="UP001069802">
    <property type="component" value="Unassembled WGS sequence"/>
</dbReference>
<evidence type="ECO:0000256" key="1">
    <source>
        <dbReference type="ARBA" id="ARBA00004418"/>
    </source>
</evidence>
<keyword evidence="3" id="KW-0813">Transport</keyword>
<dbReference type="Gene3D" id="3.40.190.10">
    <property type="entry name" value="Periplasmic binding protein-like II"/>
    <property type="match status" value="1"/>
</dbReference>
<reference evidence="6" key="1">
    <citation type="submission" date="2022-12" db="EMBL/GenBank/DDBJ databases">
        <title>Bacterial isolates from different developmental stages of Nematostella vectensis.</title>
        <authorList>
            <person name="Fraune S."/>
        </authorList>
    </citation>
    <scope>NUCLEOTIDE SEQUENCE</scope>
    <source>
        <strain evidence="6">G21630-S1</strain>
    </source>
</reference>
<proteinExistence type="inferred from homology"/>
<evidence type="ECO:0000259" key="5">
    <source>
        <dbReference type="Pfam" id="PF00496"/>
    </source>
</evidence>